<name>A0A8D2PR01_ZOSLA</name>
<reference evidence="2" key="2">
    <citation type="submission" date="2025-09" db="UniProtKB">
        <authorList>
            <consortium name="Ensembl"/>
        </authorList>
    </citation>
    <scope>IDENTIFICATION</scope>
</reference>
<protein>
    <submittedName>
        <fullName evidence="2">Uncharacterized protein</fullName>
    </submittedName>
</protein>
<dbReference type="Proteomes" id="UP000694401">
    <property type="component" value="Unassembled WGS sequence"/>
</dbReference>
<accession>A0A8D2PR01</accession>
<evidence type="ECO:0000313" key="2">
    <source>
        <dbReference type="Ensembl" id="ENSZLMP00000017909.1"/>
    </source>
</evidence>
<evidence type="ECO:0000256" key="1">
    <source>
        <dbReference type="SAM" id="MobiDB-lite"/>
    </source>
</evidence>
<feature type="region of interest" description="Disordered" evidence="1">
    <location>
        <begin position="1"/>
        <end position="20"/>
    </location>
</feature>
<dbReference type="AlphaFoldDB" id="A0A8D2PR01"/>
<evidence type="ECO:0000313" key="3">
    <source>
        <dbReference type="Proteomes" id="UP000694401"/>
    </source>
</evidence>
<proteinExistence type="predicted"/>
<organism evidence="2 3">
    <name type="scientific">Zosterops lateralis melanops</name>
    <dbReference type="NCBI Taxonomy" id="1220523"/>
    <lineage>
        <taxon>Eukaryota</taxon>
        <taxon>Metazoa</taxon>
        <taxon>Chordata</taxon>
        <taxon>Craniata</taxon>
        <taxon>Vertebrata</taxon>
        <taxon>Euteleostomi</taxon>
        <taxon>Archelosauria</taxon>
        <taxon>Archosauria</taxon>
        <taxon>Dinosauria</taxon>
        <taxon>Saurischia</taxon>
        <taxon>Theropoda</taxon>
        <taxon>Coelurosauria</taxon>
        <taxon>Aves</taxon>
        <taxon>Neognathae</taxon>
        <taxon>Neoaves</taxon>
        <taxon>Telluraves</taxon>
        <taxon>Australaves</taxon>
        <taxon>Passeriformes</taxon>
        <taxon>Sylvioidea</taxon>
        <taxon>Zosteropidae</taxon>
        <taxon>Zosterops</taxon>
    </lineage>
</organism>
<keyword evidence="3" id="KW-1185">Reference proteome</keyword>
<reference evidence="2" key="1">
    <citation type="submission" date="2025-08" db="UniProtKB">
        <authorList>
            <consortium name="Ensembl"/>
        </authorList>
    </citation>
    <scope>IDENTIFICATION</scope>
</reference>
<sequence length="56" mass="6110">PETSPFPPRSVRVAGDGPGDPHPCDMGWGGWCWCDLGHRLEAGLAVCSLHRRQVQN</sequence>
<dbReference type="Ensembl" id="ENSZLMT00000018412.1">
    <property type="protein sequence ID" value="ENSZLMP00000017909.1"/>
    <property type="gene ID" value="ENSZLMG00000012425.1"/>
</dbReference>